<dbReference type="PANTHER" id="PTHR24567:SF58">
    <property type="entry name" value="CYCLIC AMP-BINDING REGULATORY PROTEIN"/>
    <property type="match status" value="1"/>
</dbReference>
<dbReference type="PANTHER" id="PTHR24567">
    <property type="entry name" value="CRP FAMILY TRANSCRIPTIONAL REGULATORY PROTEIN"/>
    <property type="match status" value="1"/>
</dbReference>
<keyword evidence="1" id="KW-0805">Transcription regulation</keyword>
<keyword evidence="3" id="KW-0804">Transcription</keyword>
<dbReference type="PROSITE" id="PS50042">
    <property type="entry name" value="CNMP_BINDING_3"/>
    <property type="match status" value="1"/>
</dbReference>
<keyword evidence="6" id="KW-1185">Reference proteome</keyword>
<dbReference type="GO" id="GO:0005829">
    <property type="term" value="C:cytosol"/>
    <property type="evidence" value="ECO:0007669"/>
    <property type="project" value="TreeGrafter"/>
</dbReference>
<keyword evidence="2" id="KW-0238">DNA-binding</keyword>
<dbReference type="SUPFAM" id="SSF46785">
    <property type="entry name" value="Winged helix' DNA-binding domain"/>
    <property type="match status" value="1"/>
</dbReference>
<dbReference type="InterPro" id="IPR018490">
    <property type="entry name" value="cNMP-bd_dom_sf"/>
</dbReference>
<dbReference type="CDD" id="cd00038">
    <property type="entry name" value="CAP_ED"/>
    <property type="match status" value="1"/>
</dbReference>
<accession>A0A941HRA1</accession>
<dbReference type="InterPro" id="IPR000595">
    <property type="entry name" value="cNMP-bd_dom"/>
</dbReference>
<dbReference type="SMART" id="SM00100">
    <property type="entry name" value="cNMP"/>
    <property type="match status" value="1"/>
</dbReference>
<protein>
    <submittedName>
        <fullName evidence="5">Crp/Fnr family transcriptional regulator</fullName>
    </submittedName>
</protein>
<dbReference type="GO" id="GO:0003677">
    <property type="term" value="F:DNA binding"/>
    <property type="evidence" value="ECO:0007669"/>
    <property type="project" value="UniProtKB-KW"/>
</dbReference>
<dbReference type="RefSeq" id="WP_211802611.1">
    <property type="nucleotide sequence ID" value="NZ_JAGSCS010000022.1"/>
</dbReference>
<dbReference type="SUPFAM" id="SSF51206">
    <property type="entry name" value="cAMP-binding domain-like"/>
    <property type="match status" value="1"/>
</dbReference>
<dbReference type="InterPro" id="IPR050397">
    <property type="entry name" value="Env_Response_Regulators"/>
</dbReference>
<evidence type="ECO:0000256" key="3">
    <source>
        <dbReference type="ARBA" id="ARBA00023163"/>
    </source>
</evidence>
<dbReference type="InterPro" id="IPR014710">
    <property type="entry name" value="RmlC-like_jellyroll"/>
</dbReference>
<dbReference type="AlphaFoldDB" id="A0A941HRA1"/>
<proteinExistence type="predicted"/>
<evidence type="ECO:0000313" key="5">
    <source>
        <dbReference type="EMBL" id="MBR0577196.1"/>
    </source>
</evidence>
<organism evidence="5 6">
    <name type="scientific">Proteiniclasticum sediminis</name>
    <dbReference type="NCBI Taxonomy" id="2804028"/>
    <lineage>
        <taxon>Bacteria</taxon>
        <taxon>Bacillati</taxon>
        <taxon>Bacillota</taxon>
        <taxon>Clostridia</taxon>
        <taxon>Eubacteriales</taxon>
        <taxon>Clostridiaceae</taxon>
        <taxon>Proteiniclasticum</taxon>
    </lineage>
</organism>
<dbReference type="Gene3D" id="2.60.120.10">
    <property type="entry name" value="Jelly Rolls"/>
    <property type="match status" value="1"/>
</dbReference>
<comment type="caution">
    <text evidence="5">The sequence shown here is derived from an EMBL/GenBank/DDBJ whole genome shotgun (WGS) entry which is preliminary data.</text>
</comment>
<sequence length="219" mass="25037">MKNSDYLALLTNHPLFARFSPEALSRFWGTHRNHLRTYTKNRIIYLQGESCSHLDLVLSGKVSVQRIDEEDRVLRIEDFRPGDLLGANLLFSTLKAYPMTVVAEEDTVLLSLGEAEVLALCVRDSHFLREFLQAISDKTLLLTNTISVISPKSLRQKILDYLRDEIRLQGKNPIQLEGSKTELAQRLGVQRTSLSRELQKMKKEGLLTYDRLTLTLLVP</sequence>
<reference evidence="5" key="1">
    <citation type="submission" date="2021-04" db="EMBL/GenBank/DDBJ databases">
        <title>Proteiniclasticum sedimins sp. nov., an obligate anaerobic bacterium isolated from anaerobic sludge.</title>
        <authorList>
            <person name="Liu J."/>
        </authorList>
    </citation>
    <scope>NUCLEOTIDE SEQUENCE</scope>
    <source>
        <strain evidence="5">BAD-10</strain>
    </source>
</reference>
<evidence type="ECO:0000313" key="6">
    <source>
        <dbReference type="Proteomes" id="UP000675379"/>
    </source>
</evidence>
<dbReference type="InterPro" id="IPR036390">
    <property type="entry name" value="WH_DNA-bd_sf"/>
</dbReference>
<gene>
    <name evidence="5" type="ORF">KCG48_12805</name>
</gene>
<dbReference type="InterPro" id="IPR012318">
    <property type="entry name" value="HTH_CRP"/>
</dbReference>
<dbReference type="Proteomes" id="UP000675379">
    <property type="component" value="Unassembled WGS sequence"/>
</dbReference>
<dbReference type="Pfam" id="PF13545">
    <property type="entry name" value="HTH_Crp_2"/>
    <property type="match status" value="1"/>
</dbReference>
<dbReference type="EMBL" id="JAGSCS010000022">
    <property type="protein sequence ID" value="MBR0577196.1"/>
    <property type="molecule type" value="Genomic_DNA"/>
</dbReference>
<name>A0A941HRA1_9CLOT</name>
<evidence type="ECO:0000256" key="1">
    <source>
        <dbReference type="ARBA" id="ARBA00023015"/>
    </source>
</evidence>
<evidence type="ECO:0000259" key="4">
    <source>
        <dbReference type="PROSITE" id="PS50042"/>
    </source>
</evidence>
<feature type="domain" description="Cyclic nucleotide-binding" evidence="4">
    <location>
        <begin position="15"/>
        <end position="138"/>
    </location>
</feature>
<evidence type="ECO:0000256" key="2">
    <source>
        <dbReference type="ARBA" id="ARBA00023125"/>
    </source>
</evidence>
<dbReference type="GO" id="GO:0003700">
    <property type="term" value="F:DNA-binding transcription factor activity"/>
    <property type="evidence" value="ECO:0007669"/>
    <property type="project" value="TreeGrafter"/>
</dbReference>
<dbReference type="Pfam" id="PF00027">
    <property type="entry name" value="cNMP_binding"/>
    <property type="match status" value="1"/>
</dbReference>